<evidence type="ECO:0000313" key="11">
    <source>
        <dbReference type="Proteomes" id="UP000050668"/>
    </source>
</evidence>
<feature type="transmembrane region" description="Helical" evidence="8">
    <location>
        <begin position="305"/>
        <end position="326"/>
    </location>
</feature>
<evidence type="ECO:0000256" key="8">
    <source>
        <dbReference type="SAM" id="Phobius"/>
    </source>
</evidence>
<evidence type="ECO:0000256" key="2">
    <source>
        <dbReference type="ARBA" id="ARBA00008537"/>
    </source>
</evidence>
<name>A0ABR5JZP0_9BACI</name>
<gene>
    <name evidence="10" type="ORF">AEA09_05645</name>
</gene>
<dbReference type="SUPFAM" id="SSF103473">
    <property type="entry name" value="MFS general substrate transporter"/>
    <property type="match status" value="1"/>
</dbReference>
<evidence type="ECO:0000313" key="10">
    <source>
        <dbReference type="EMBL" id="KOS68089.1"/>
    </source>
</evidence>
<proteinExistence type="inferred from homology"/>
<feature type="transmembrane region" description="Helical" evidence="8">
    <location>
        <begin position="358"/>
        <end position="384"/>
    </location>
</feature>
<keyword evidence="5 8" id="KW-0812">Transmembrane</keyword>
<dbReference type="PRINTS" id="PR01036">
    <property type="entry name" value="TCRTETB"/>
</dbReference>
<feature type="transmembrane region" description="Helical" evidence="8">
    <location>
        <begin position="225"/>
        <end position="248"/>
    </location>
</feature>
<dbReference type="InterPro" id="IPR011701">
    <property type="entry name" value="MFS"/>
</dbReference>
<comment type="caution">
    <text evidence="10">The sequence shown here is derived from an EMBL/GenBank/DDBJ whole genome shotgun (WGS) entry which is preliminary data.</text>
</comment>
<feature type="transmembrane region" description="Helical" evidence="8">
    <location>
        <begin position="53"/>
        <end position="74"/>
    </location>
</feature>
<evidence type="ECO:0000256" key="3">
    <source>
        <dbReference type="ARBA" id="ARBA00022448"/>
    </source>
</evidence>
<keyword evidence="11" id="KW-1185">Reference proteome</keyword>
<dbReference type="RefSeq" id="WP_053582901.1">
    <property type="nucleotide sequence ID" value="NZ_LGRV01000003.1"/>
</dbReference>
<evidence type="ECO:0000259" key="9">
    <source>
        <dbReference type="PROSITE" id="PS50850"/>
    </source>
</evidence>
<dbReference type="Pfam" id="PF07690">
    <property type="entry name" value="MFS_1"/>
    <property type="match status" value="1"/>
</dbReference>
<feature type="transmembrane region" description="Helical" evidence="8">
    <location>
        <begin position="169"/>
        <end position="189"/>
    </location>
</feature>
<feature type="transmembrane region" description="Helical" evidence="8">
    <location>
        <begin position="268"/>
        <end position="285"/>
    </location>
</feature>
<accession>A0ABR5JZP0</accession>
<feature type="transmembrane region" description="Helical" evidence="8">
    <location>
        <begin position="443"/>
        <end position="463"/>
    </location>
</feature>
<dbReference type="PROSITE" id="PS50850">
    <property type="entry name" value="MFS"/>
    <property type="match status" value="1"/>
</dbReference>
<organism evidence="10 11">
    <name type="scientific">Lysinibacillus contaminans</name>
    <dbReference type="NCBI Taxonomy" id="1293441"/>
    <lineage>
        <taxon>Bacteria</taxon>
        <taxon>Bacillati</taxon>
        <taxon>Bacillota</taxon>
        <taxon>Bacilli</taxon>
        <taxon>Bacillales</taxon>
        <taxon>Bacillaceae</taxon>
        <taxon>Lysinibacillus</taxon>
    </lineage>
</organism>
<comment type="subcellular location">
    <subcellularLocation>
        <location evidence="1">Cell membrane</location>
        <topology evidence="1">Multi-pass membrane protein</topology>
    </subcellularLocation>
</comment>
<feature type="transmembrane region" description="Helical" evidence="8">
    <location>
        <begin position="81"/>
        <end position="104"/>
    </location>
</feature>
<feature type="transmembrane region" description="Helical" evidence="8">
    <location>
        <begin position="110"/>
        <end position="131"/>
    </location>
</feature>
<protein>
    <submittedName>
        <fullName evidence="10">Multidrug MFS transporter</fullName>
    </submittedName>
</protein>
<keyword evidence="3" id="KW-0813">Transport</keyword>
<evidence type="ECO:0000256" key="4">
    <source>
        <dbReference type="ARBA" id="ARBA00022475"/>
    </source>
</evidence>
<evidence type="ECO:0000256" key="1">
    <source>
        <dbReference type="ARBA" id="ARBA00004651"/>
    </source>
</evidence>
<dbReference type="CDD" id="cd17503">
    <property type="entry name" value="MFS_LmrB_MDR_like"/>
    <property type="match status" value="1"/>
</dbReference>
<feature type="transmembrane region" description="Helical" evidence="8">
    <location>
        <begin position="143"/>
        <end position="163"/>
    </location>
</feature>
<dbReference type="PANTHER" id="PTHR42718:SF9">
    <property type="entry name" value="MAJOR FACILITATOR SUPERFAMILY MULTIDRUG TRANSPORTER MFSC"/>
    <property type="match status" value="1"/>
</dbReference>
<feature type="transmembrane region" description="Helical" evidence="8">
    <location>
        <begin position="201"/>
        <end position="219"/>
    </location>
</feature>
<dbReference type="Gene3D" id="1.20.1250.20">
    <property type="entry name" value="MFS general substrate transporter like domains"/>
    <property type="match status" value="1"/>
</dbReference>
<comment type="similarity">
    <text evidence="2">Belongs to the major facilitator superfamily. EmrB family.</text>
</comment>
<evidence type="ECO:0000256" key="5">
    <source>
        <dbReference type="ARBA" id="ARBA00022692"/>
    </source>
</evidence>
<keyword evidence="4" id="KW-1003">Cell membrane</keyword>
<keyword evidence="7 8" id="KW-0472">Membrane</keyword>
<feature type="transmembrane region" description="Helical" evidence="8">
    <location>
        <begin position="333"/>
        <end position="352"/>
    </location>
</feature>
<dbReference type="NCBIfam" id="TIGR00711">
    <property type="entry name" value="efflux_EmrB"/>
    <property type="match status" value="1"/>
</dbReference>
<sequence length="472" mass="51663">MQQTIQLEPKKRTIMLILLVLGSFTSLLNQTLLNVAIPKFSIIFNIELSTAQWLVTGFLLINGIVIPMSAYLIGKFTTRQLFIGALLIFATGTFISAMASSFYMLLAGRLIQAVAGGVMMPLVHIVIFSLFPPNERGKAMGMIGIAMTFAPALGPTLSGWLLQHYSWRALFYVVLPFTLLNIILCYFFLKNVTETTSPRFDIFGVLASTIGFGSLLYGFSMAGTLGFGSTTIQVIIGVGLLFITLFIWRQLTTEHPMLNLRVFTHKQYLYATLIGAFIALAMYSVELLTPVLLQQIMQKSTLQTGLLLLPGAIIMGIMSPIAGSILDKRGIRPLVLVGLTVVFMTALGYTRITLDTNAIVISIIYTLFLFGISIMMMTMTTFSVNQLSPALSRHGAAVTNTTRMLAGSIGTALLTTILSTVSARSYEKVQHLPDANMQAQLSGIHAAFFVIMVGSIIMLFLAVKLKRNVNHN</sequence>
<dbReference type="Gene3D" id="1.20.1720.10">
    <property type="entry name" value="Multidrug resistance protein D"/>
    <property type="match status" value="1"/>
</dbReference>
<dbReference type="Proteomes" id="UP000050668">
    <property type="component" value="Unassembled WGS sequence"/>
</dbReference>
<dbReference type="PANTHER" id="PTHR42718">
    <property type="entry name" value="MAJOR FACILITATOR SUPERFAMILY MULTIDRUG TRANSPORTER MFSC"/>
    <property type="match status" value="1"/>
</dbReference>
<dbReference type="InterPro" id="IPR004638">
    <property type="entry name" value="EmrB-like"/>
</dbReference>
<evidence type="ECO:0000256" key="7">
    <source>
        <dbReference type="ARBA" id="ARBA00023136"/>
    </source>
</evidence>
<dbReference type="InterPro" id="IPR020846">
    <property type="entry name" value="MFS_dom"/>
</dbReference>
<evidence type="ECO:0000256" key="6">
    <source>
        <dbReference type="ARBA" id="ARBA00022989"/>
    </source>
</evidence>
<feature type="domain" description="Major facilitator superfamily (MFS) profile" evidence="9">
    <location>
        <begin position="15"/>
        <end position="470"/>
    </location>
</feature>
<keyword evidence="6 8" id="KW-1133">Transmembrane helix</keyword>
<dbReference type="EMBL" id="LGRV01000003">
    <property type="protein sequence ID" value="KOS68089.1"/>
    <property type="molecule type" value="Genomic_DNA"/>
</dbReference>
<feature type="transmembrane region" description="Helical" evidence="8">
    <location>
        <begin position="12"/>
        <end position="33"/>
    </location>
</feature>
<dbReference type="InterPro" id="IPR036259">
    <property type="entry name" value="MFS_trans_sf"/>
</dbReference>
<feature type="transmembrane region" description="Helical" evidence="8">
    <location>
        <begin position="405"/>
        <end position="423"/>
    </location>
</feature>
<reference evidence="11" key="1">
    <citation type="submission" date="2015-07" db="EMBL/GenBank/DDBJ databases">
        <title>Fjat-14205 dsm 2895.</title>
        <authorList>
            <person name="Liu B."/>
            <person name="Wang J."/>
            <person name="Zhu Y."/>
            <person name="Liu G."/>
            <person name="Chen Q."/>
            <person name="Chen Z."/>
            <person name="Lan J."/>
            <person name="Che J."/>
            <person name="Ge C."/>
            <person name="Shi H."/>
            <person name="Pan Z."/>
            <person name="Liu X."/>
        </authorList>
    </citation>
    <scope>NUCLEOTIDE SEQUENCE [LARGE SCALE GENOMIC DNA]</scope>
    <source>
        <strain evidence="11">DSM 25560</strain>
    </source>
</reference>